<evidence type="ECO:0000313" key="5">
    <source>
        <dbReference type="Proteomes" id="UP001549920"/>
    </source>
</evidence>
<accession>A0ABD0SZQ3</accession>
<keyword evidence="5" id="KW-1185">Reference proteome</keyword>
<dbReference type="InterPro" id="IPR013106">
    <property type="entry name" value="Ig_V-set"/>
</dbReference>
<evidence type="ECO:0000313" key="6">
    <source>
        <dbReference type="Proteomes" id="UP001549921"/>
    </source>
</evidence>
<dbReference type="EMBL" id="JBEUOH010000012">
    <property type="protein sequence ID" value="KAL0880840.1"/>
    <property type="molecule type" value="Genomic_DNA"/>
</dbReference>
<gene>
    <name evidence="4" type="ORF">ABMA27_002023</name>
    <name evidence="3" type="ORF">ABMA28_002091</name>
</gene>
<comment type="caution">
    <text evidence="3">The sequence shown here is derived from an EMBL/GenBank/DDBJ whole genome shotgun (WGS) entry which is preliminary data.</text>
</comment>
<dbReference type="PANTHER" id="PTHR21261:SF15">
    <property type="entry name" value="BEATEN PATH IIIA, ISOFORM D-RELATED"/>
    <property type="match status" value="1"/>
</dbReference>
<evidence type="ECO:0000259" key="2">
    <source>
        <dbReference type="PROSITE" id="PS50835"/>
    </source>
</evidence>
<dbReference type="PANTHER" id="PTHR21261">
    <property type="entry name" value="BEAT PROTEIN"/>
    <property type="match status" value="1"/>
</dbReference>
<evidence type="ECO:0000256" key="1">
    <source>
        <dbReference type="SAM" id="SignalP"/>
    </source>
</evidence>
<name>A0ABD0SZQ3_LOXSC</name>
<dbReference type="EMBL" id="JBEDNZ010000012">
    <property type="protein sequence ID" value="KAL0831241.1"/>
    <property type="molecule type" value="Genomic_DNA"/>
</dbReference>
<reference evidence="5 6" key="1">
    <citation type="submission" date="2024-06" db="EMBL/GenBank/DDBJ databases">
        <title>A chromosome-level genome assembly of beet webworm, Loxostege sticticalis.</title>
        <authorList>
            <person name="Zhang Y."/>
        </authorList>
    </citation>
    <scope>NUCLEOTIDE SEQUENCE [LARGE SCALE GENOMIC DNA]</scope>
    <source>
        <strain evidence="4">AQ026</strain>
        <strain evidence="3">AQ028</strain>
        <tissue evidence="3">Male pupae</tissue>
        <tissue evidence="4">Whole body</tissue>
    </source>
</reference>
<dbReference type="Pfam" id="PF07686">
    <property type="entry name" value="V-set"/>
    <property type="match status" value="1"/>
</dbReference>
<dbReference type="SUPFAM" id="SSF48726">
    <property type="entry name" value="Immunoglobulin"/>
    <property type="match status" value="2"/>
</dbReference>
<evidence type="ECO:0000313" key="4">
    <source>
        <dbReference type="EMBL" id="KAL0880840.1"/>
    </source>
</evidence>
<keyword evidence="1" id="KW-0732">Signal</keyword>
<dbReference type="Gene3D" id="2.60.40.10">
    <property type="entry name" value="Immunoglobulins"/>
    <property type="match status" value="2"/>
</dbReference>
<proteinExistence type="predicted"/>
<dbReference type="AlphaFoldDB" id="A0ABD0SZQ3"/>
<dbReference type="SMART" id="SM00409">
    <property type="entry name" value="IG"/>
    <property type="match status" value="1"/>
</dbReference>
<dbReference type="Proteomes" id="UP001549920">
    <property type="component" value="Unassembled WGS sequence"/>
</dbReference>
<dbReference type="InterPro" id="IPR013783">
    <property type="entry name" value="Ig-like_fold"/>
</dbReference>
<organism evidence="3 6">
    <name type="scientific">Loxostege sticticalis</name>
    <name type="common">Beet webworm moth</name>
    <dbReference type="NCBI Taxonomy" id="481309"/>
    <lineage>
        <taxon>Eukaryota</taxon>
        <taxon>Metazoa</taxon>
        <taxon>Ecdysozoa</taxon>
        <taxon>Arthropoda</taxon>
        <taxon>Hexapoda</taxon>
        <taxon>Insecta</taxon>
        <taxon>Pterygota</taxon>
        <taxon>Neoptera</taxon>
        <taxon>Endopterygota</taxon>
        <taxon>Lepidoptera</taxon>
        <taxon>Glossata</taxon>
        <taxon>Ditrysia</taxon>
        <taxon>Pyraloidea</taxon>
        <taxon>Crambidae</taxon>
        <taxon>Pyraustinae</taxon>
        <taxon>Loxostege</taxon>
    </lineage>
</organism>
<evidence type="ECO:0000313" key="3">
    <source>
        <dbReference type="EMBL" id="KAL0831241.1"/>
    </source>
</evidence>
<dbReference type="PROSITE" id="PS50835">
    <property type="entry name" value="IG_LIKE"/>
    <property type="match status" value="1"/>
</dbReference>
<dbReference type="Proteomes" id="UP001549921">
    <property type="component" value="Unassembled WGS sequence"/>
</dbReference>
<dbReference type="InterPro" id="IPR007110">
    <property type="entry name" value="Ig-like_dom"/>
</dbReference>
<sequence>MPTNLAAMLRTCLLLLLCIAGSRQLSITEFAVPSAVEAGRNAELQCHTESERVEYVKWWWTPLYVPLDDRDKIQLYQRMPGQPAELLVKNVEIKENDTIVLLNLKSTDSGIYECEVSVAGATEEARKHQDLIVFSNGTDLQLNVSKIEDGPDEDEDEDVLVLCEAHDVTPQPELSIFVNGEEVANVTQYVSGGEHGLYDVYVNATLSDDDAEDAEIRCELFFENRNISHPPYEEKIIYTTGAARSTTEAPEETTLSEMASELQNNGVDGLRACLWILNIAAIVQLYSYSVLNS</sequence>
<protein>
    <recommendedName>
        <fullName evidence="2">Ig-like domain-containing protein</fullName>
    </recommendedName>
</protein>
<dbReference type="InterPro" id="IPR036179">
    <property type="entry name" value="Ig-like_dom_sf"/>
</dbReference>
<feature type="domain" description="Ig-like" evidence="2">
    <location>
        <begin position="23"/>
        <end position="132"/>
    </location>
</feature>
<dbReference type="InterPro" id="IPR003599">
    <property type="entry name" value="Ig_sub"/>
</dbReference>
<feature type="chain" id="PRO_5044722832" description="Ig-like domain-containing protein" evidence="1">
    <location>
        <begin position="25"/>
        <end position="293"/>
    </location>
</feature>
<feature type="signal peptide" evidence="1">
    <location>
        <begin position="1"/>
        <end position="24"/>
    </location>
</feature>